<protein>
    <submittedName>
        <fullName evidence="1">Uncharacterized protein</fullName>
    </submittedName>
</protein>
<evidence type="ECO:0000313" key="2">
    <source>
        <dbReference type="Proteomes" id="UP000012065"/>
    </source>
</evidence>
<dbReference type="Proteomes" id="UP000012065">
    <property type="component" value="Mitochondrion MT"/>
</dbReference>
<evidence type="ECO:0000313" key="1">
    <source>
        <dbReference type="EMBL" id="CCO27467.1"/>
    </source>
</evidence>
<organism evidence="1 2">
    <name type="scientific">Thanatephorus cucumeris (strain AG1-IB / isolate 7/3/14)</name>
    <name type="common">Lettuce bottom rot fungus</name>
    <name type="synonym">Rhizoctonia solani</name>
    <dbReference type="NCBI Taxonomy" id="1108050"/>
    <lineage>
        <taxon>Eukaryota</taxon>
        <taxon>Fungi</taxon>
        <taxon>Dikarya</taxon>
        <taxon>Basidiomycota</taxon>
        <taxon>Agaricomycotina</taxon>
        <taxon>Agaricomycetes</taxon>
        <taxon>Cantharellales</taxon>
        <taxon>Ceratobasidiaceae</taxon>
        <taxon>Rhizoctonia</taxon>
        <taxon>Rhizoctonia solani AG-1</taxon>
    </lineage>
</organism>
<geneLocation type="mitochondrion" evidence="1"/>
<accession>M5BUP7</accession>
<dbReference type="AlphaFoldDB" id="M5BUP7"/>
<proteinExistence type="predicted"/>
<gene>
    <name evidence="1" type="ORF">BN14_13044</name>
</gene>
<sequence length="135" mass="15223">MLRQSGTQEVPDYLEIGSYYESLTSQPTLGTISGNDTVRFLSSGEVTEYLQGTSGYMSERILLLSPAEFPDHLQDYANGARERMIQRMVNSGNFVRSDFDDPRSILIRLPVGSEEIISIRVPIRENLNPFTTRNS</sequence>
<name>M5BUP7_THACB</name>
<dbReference type="EMBL" id="HF546977">
    <property type="protein sequence ID" value="CCO27467.1"/>
    <property type="molecule type" value="Genomic_DNA"/>
</dbReference>
<keyword evidence="1" id="KW-0496">Mitochondrion</keyword>
<reference evidence="1 2" key="1">
    <citation type="journal article" date="2013" name="J. Biotechnol.">
        <title>Establishment and interpretation of the genome sequence of the phytopathogenic fungus Rhizoctonia solani AG1-IB isolate 7/3/14.</title>
        <authorList>
            <person name="Wibberg D.W."/>
            <person name="Jelonek L.J."/>
            <person name="Rupp O.R."/>
            <person name="Hennig M.H."/>
            <person name="Eikmeyer F.E."/>
            <person name="Goesmann A.G."/>
            <person name="Hartmann A.H."/>
            <person name="Borriss R.B."/>
            <person name="Grosch R.G."/>
            <person name="Puehler A.P."/>
            <person name="Schlueter A.S."/>
        </authorList>
    </citation>
    <scope>NUCLEOTIDE SEQUENCE [LARGE SCALE GENOMIC DNA]</scope>
    <source>
        <strain evidence="2">AG1-IB / isolate 7/3/14</strain>
    </source>
</reference>